<dbReference type="GO" id="GO:0003690">
    <property type="term" value="F:double-stranded DNA binding"/>
    <property type="evidence" value="ECO:0007669"/>
    <property type="project" value="TreeGrafter"/>
</dbReference>
<evidence type="ECO:0000259" key="2">
    <source>
        <dbReference type="Pfam" id="PF17906"/>
    </source>
</evidence>
<dbReference type="GO" id="GO:0006303">
    <property type="term" value="P:double-strand break repair via nonhomologous end joining"/>
    <property type="evidence" value="ECO:0007669"/>
    <property type="project" value="TreeGrafter"/>
</dbReference>
<dbReference type="EMBL" id="UZAH01025587">
    <property type="protein sequence ID" value="VDO66751.1"/>
    <property type="molecule type" value="Genomic_DNA"/>
</dbReference>
<gene>
    <name evidence="3" type="ORF">HPBE_LOCUS6048</name>
</gene>
<dbReference type="WBParaSite" id="HPBE_0000604701-mRNA-1">
    <property type="protein sequence ID" value="HPBE_0000604701-mRNA-1"/>
    <property type="gene ID" value="HPBE_0000604701"/>
</dbReference>
<protein>
    <submittedName>
        <fullName evidence="5">HTH_48 domain-containing protein</fullName>
    </submittedName>
</protein>
<proteinExistence type="predicted"/>
<dbReference type="GO" id="GO:0035861">
    <property type="term" value="C:site of double-strand break"/>
    <property type="evidence" value="ECO:0007669"/>
    <property type="project" value="TreeGrafter"/>
</dbReference>
<dbReference type="Pfam" id="PF17906">
    <property type="entry name" value="HTH_48"/>
    <property type="match status" value="1"/>
</dbReference>
<evidence type="ECO:0000313" key="4">
    <source>
        <dbReference type="Proteomes" id="UP000050761"/>
    </source>
</evidence>
<dbReference type="GO" id="GO:0003697">
    <property type="term" value="F:single-stranded DNA binding"/>
    <property type="evidence" value="ECO:0007669"/>
    <property type="project" value="TreeGrafter"/>
</dbReference>
<dbReference type="GO" id="GO:0044547">
    <property type="term" value="F:DNA topoisomerase binding"/>
    <property type="evidence" value="ECO:0007669"/>
    <property type="project" value="TreeGrafter"/>
</dbReference>
<dbReference type="InterPro" id="IPR036397">
    <property type="entry name" value="RNaseH_sf"/>
</dbReference>
<dbReference type="GO" id="GO:0044774">
    <property type="term" value="P:mitotic DNA integrity checkpoint signaling"/>
    <property type="evidence" value="ECO:0007669"/>
    <property type="project" value="TreeGrafter"/>
</dbReference>
<dbReference type="GO" id="GO:0000793">
    <property type="term" value="C:condensed chromosome"/>
    <property type="evidence" value="ECO:0007669"/>
    <property type="project" value="TreeGrafter"/>
</dbReference>
<dbReference type="GO" id="GO:0005634">
    <property type="term" value="C:nucleus"/>
    <property type="evidence" value="ECO:0007669"/>
    <property type="project" value="UniProtKB-SubCell"/>
</dbReference>
<dbReference type="SUPFAM" id="SSF46689">
    <property type="entry name" value="Homeodomain-like"/>
    <property type="match status" value="1"/>
</dbReference>
<dbReference type="Proteomes" id="UP000050761">
    <property type="component" value="Unassembled WGS sequence"/>
</dbReference>
<dbReference type="GO" id="GO:0031297">
    <property type="term" value="P:replication fork processing"/>
    <property type="evidence" value="ECO:0007669"/>
    <property type="project" value="TreeGrafter"/>
</dbReference>
<dbReference type="GO" id="GO:0046975">
    <property type="term" value="F:histone H3K36 methyltransferase activity"/>
    <property type="evidence" value="ECO:0007669"/>
    <property type="project" value="TreeGrafter"/>
</dbReference>
<dbReference type="Gene3D" id="1.10.10.1450">
    <property type="match status" value="1"/>
</dbReference>
<feature type="domain" description="Mos1 transposase HTH" evidence="2">
    <location>
        <begin position="6"/>
        <end position="52"/>
    </location>
</feature>
<dbReference type="GO" id="GO:0015074">
    <property type="term" value="P:DNA integration"/>
    <property type="evidence" value="ECO:0007669"/>
    <property type="project" value="TreeGrafter"/>
</dbReference>
<name>A0A183FH43_HELPZ</name>
<evidence type="ECO:0000313" key="5">
    <source>
        <dbReference type="WBParaSite" id="HPBE_0000604701-mRNA-1"/>
    </source>
</evidence>
<dbReference type="PANTHER" id="PTHR46060">
    <property type="entry name" value="MARINER MOS1 TRANSPOSASE-LIKE PROTEIN"/>
    <property type="match status" value="1"/>
</dbReference>
<dbReference type="InterPro" id="IPR041426">
    <property type="entry name" value="Mos1_HTH"/>
</dbReference>
<dbReference type="OrthoDB" id="5862917at2759"/>
<dbReference type="InterPro" id="IPR052709">
    <property type="entry name" value="Transposase-MT_Hybrid"/>
</dbReference>
<sequence length="170" mass="19657">MDQGRIRTLVFYEWLLGNDTGTAVANISRACKEDAVSQRSVRRWFNRFESGDTSLEDREHSGRPSTVDDDEVRRCIKEKPEATTRELATTLGCSKSTTHNRLNLLGYHKVLARWIPHRLTDANKQGRMAVCQSLLLRPHRKEFLEDLVTGDESWFLYDTVPRRAVWIPRG</sequence>
<reference evidence="5" key="2">
    <citation type="submission" date="2019-09" db="UniProtKB">
        <authorList>
            <consortium name="WormBaseParasite"/>
        </authorList>
    </citation>
    <scope>IDENTIFICATION</scope>
</reference>
<dbReference type="GO" id="GO:0000729">
    <property type="term" value="P:DNA double-strand break processing"/>
    <property type="evidence" value="ECO:0007669"/>
    <property type="project" value="TreeGrafter"/>
</dbReference>
<keyword evidence="4" id="KW-1185">Reference proteome</keyword>
<dbReference type="GO" id="GO:0000014">
    <property type="term" value="F:single-stranded DNA endodeoxyribonuclease activity"/>
    <property type="evidence" value="ECO:0007669"/>
    <property type="project" value="TreeGrafter"/>
</dbReference>
<dbReference type="InterPro" id="IPR009057">
    <property type="entry name" value="Homeodomain-like_sf"/>
</dbReference>
<dbReference type="Gene3D" id="3.30.420.10">
    <property type="entry name" value="Ribonuclease H-like superfamily/Ribonuclease H"/>
    <property type="match status" value="1"/>
</dbReference>
<evidence type="ECO:0000313" key="3">
    <source>
        <dbReference type="EMBL" id="VDO66751.1"/>
    </source>
</evidence>
<dbReference type="AlphaFoldDB" id="A0A183FH43"/>
<dbReference type="GO" id="GO:0042800">
    <property type="term" value="F:histone H3K4 methyltransferase activity"/>
    <property type="evidence" value="ECO:0007669"/>
    <property type="project" value="TreeGrafter"/>
</dbReference>
<accession>A0A3P7WZC6</accession>
<organism evidence="4 5">
    <name type="scientific">Heligmosomoides polygyrus</name>
    <name type="common">Parasitic roundworm</name>
    <dbReference type="NCBI Taxonomy" id="6339"/>
    <lineage>
        <taxon>Eukaryota</taxon>
        <taxon>Metazoa</taxon>
        <taxon>Ecdysozoa</taxon>
        <taxon>Nematoda</taxon>
        <taxon>Chromadorea</taxon>
        <taxon>Rhabditida</taxon>
        <taxon>Rhabditina</taxon>
        <taxon>Rhabditomorpha</taxon>
        <taxon>Strongyloidea</taxon>
        <taxon>Heligmosomidae</taxon>
        <taxon>Heligmosomoides</taxon>
    </lineage>
</organism>
<comment type="subcellular location">
    <subcellularLocation>
        <location evidence="1">Nucleus</location>
    </subcellularLocation>
</comment>
<dbReference type="PANTHER" id="PTHR46060:SF2">
    <property type="entry name" value="HISTONE-LYSINE N-METHYLTRANSFERASE SETMAR"/>
    <property type="match status" value="1"/>
</dbReference>
<evidence type="ECO:0000256" key="1">
    <source>
        <dbReference type="ARBA" id="ARBA00004123"/>
    </source>
</evidence>
<reference evidence="3 4" key="1">
    <citation type="submission" date="2018-11" db="EMBL/GenBank/DDBJ databases">
        <authorList>
            <consortium name="Pathogen Informatics"/>
        </authorList>
    </citation>
    <scope>NUCLEOTIDE SEQUENCE [LARGE SCALE GENOMIC DNA]</scope>
</reference>
<accession>A0A183FH43</accession>